<dbReference type="Gene3D" id="3.90.1580.10">
    <property type="entry name" value="paralog of FGE (formylglycine-generating enzyme)"/>
    <property type="match status" value="1"/>
</dbReference>
<dbReference type="PANTHER" id="PTHR23150">
    <property type="entry name" value="SULFATASE MODIFYING FACTOR 1, 2"/>
    <property type="match status" value="1"/>
</dbReference>
<gene>
    <name evidence="3" type="ORF">CXB77_14520</name>
</gene>
<comment type="caution">
    <text evidence="3">The sequence shown here is derived from an EMBL/GenBank/DDBJ whole genome shotgun (WGS) entry which is preliminary data.</text>
</comment>
<accession>A0A2S7XPW3</accession>
<organism evidence="3 4">
    <name type="scientific">Chromatium okenii</name>
    <dbReference type="NCBI Taxonomy" id="61644"/>
    <lineage>
        <taxon>Bacteria</taxon>
        <taxon>Pseudomonadati</taxon>
        <taxon>Pseudomonadota</taxon>
        <taxon>Gammaproteobacteria</taxon>
        <taxon>Chromatiales</taxon>
        <taxon>Chromatiaceae</taxon>
        <taxon>Chromatium</taxon>
    </lineage>
</organism>
<reference evidence="3 4" key="1">
    <citation type="submission" date="2018-01" db="EMBL/GenBank/DDBJ databases">
        <title>The complete genome sequence of Chromatium okenii LaCa, a purple sulfur bacterium with a turbulent life.</title>
        <authorList>
            <person name="Luedin S.M."/>
            <person name="Liechti N."/>
            <person name="Storelli N."/>
            <person name="Danza F."/>
            <person name="Wittwer M."/>
            <person name="Pothier J.F."/>
            <person name="Tonolla M.A."/>
        </authorList>
    </citation>
    <scope>NUCLEOTIDE SEQUENCE [LARGE SCALE GENOMIC DNA]</scope>
    <source>
        <strain evidence="3 4">LaCa</strain>
    </source>
</reference>
<evidence type="ECO:0000259" key="2">
    <source>
        <dbReference type="Pfam" id="PF03781"/>
    </source>
</evidence>
<dbReference type="InterPro" id="IPR016187">
    <property type="entry name" value="CTDL_fold"/>
</dbReference>
<keyword evidence="4" id="KW-1185">Reference proteome</keyword>
<evidence type="ECO:0000313" key="3">
    <source>
        <dbReference type="EMBL" id="PQJ95421.1"/>
    </source>
</evidence>
<dbReference type="InterPro" id="IPR005532">
    <property type="entry name" value="SUMF_dom"/>
</dbReference>
<dbReference type="InterPro" id="IPR051043">
    <property type="entry name" value="Sulfatase_Mod_Factor_Kinase"/>
</dbReference>
<dbReference type="EMBL" id="PPGH01000037">
    <property type="protein sequence ID" value="PQJ95421.1"/>
    <property type="molecule type" value="Genomic_DNA"/>
</dbReference>
<evidence type="ECO:0000313" key="4">
    <source>
        <dbReference type="Proteomes" id="UP000239936"/>
    </source>
</evidence>
<dbReference type="OrthoDB" id="9768004at2"/>
<name>A0A2S7XPW3_9GAMM</name>
<feature type="coiled-coil region" evidence="1">
    <location>
        <begin position="363"/>
        <end position="426"/>
    </location>
</feature>
<evidence type="ECO:0000256" key="1">
    <source>
        <dbReference type="SAM" id="Coils"/>
    </source>
</evidence>
<sequence>MKKGGWGGFLLLLIPVIAAASAEITWSEKLYNPAPAPADLILPLPCGGAMAFRPVEIPGGGWLDDRPVELGQSDAERGYKEGRRLSHLAGAFTAEGGAARRYYLGKYEVTRDQYAALMTPDCPKPNMRGRLPMTSVSWFDAVELSRRYTEWLLTNAPASLPTEDHAAGFLRLPTEEEWEFAARGGLAVDAADFLAPRFPMPDGELARYAWFESSGSAEGELHPVGLLKPNPLGLYDILGNASELTLAPFHLDRRGRDHGQAGGFVSRGGDLFTPDSQLASAVRQEHNYFDPGTKQAKTMDSLGLRLVVTAPVIVSPERLSAIKQSWTGLPTLSGDAGTDATLALKQLQNLAVQTQDDALRTRLELIQRNFEQSQTAINEARTRTLRALLRTGAFMGKRVVTDVQRAEAIRRLRKLAESRFEDLRQQAKGVKDSAALLAEARTDLNNKQKKWDESLREIEASLANSLSYYGDMTVEVGSDYTEAETTGQLPVVEAELTAKNNVYLIAYARVFVTHLAAYRSARAVDKTRWQRDLLQIEPGSSAR</sequence>
<feature type="domain" description="Sulfatase-modifying factor enzyme-like" evidence="2">
    <location>
        <begin position="100"/>
        <end position="307"/>
    </location>
</feature>
<dbReference type="InterPro" id="IPR042095">
    <property type="entry name" value="SUMF_sf"/>
</dbReference>
<dbReference type="Proteomes" id="UP000239936">
    <property type="component" value="Unassembled WGS sequence"/>
</dbReference>
<dbReference type="SUPFAM" id="SSF56436">
    <property type="entry name" value="C-type lectin-like"/>
    <property type="match status" value="1"/>
</dbReference>
<dbReference type="AlphaFoldDB" id="A0A2S7XPW3"/>
<dbReference type="RefSeq" id="WP_105074450.1">
    <property type="nucleotide sequence ID" value="NZ_PPGH01000037.1"/>
</dbReference>
<dbReference type="PANTHER" id="PTHR23150:SF19">
    <property type="entry name" value="FORMYLGLYCINE-GENERATING ENZYME"/>
    <property type="match status" value="1"/>
</dbReference>
<dbReference type="GO" id="GO:0120147">
    <property type="term" value="F:formylglycine-generating oxidase activity"/>
    <property type="evidence" value="ECO:0007669"/>
    <property type="project" value="TreeGrafter"/>
</dbReference>
<proteinExistence type="predicted"/>
<protein>
    <recommendedName>
        <fullName evidence="2">Sulfatase-modifying factor enzyme-like domain-containing protein</fullName>
    </recommendedName>
</protein>
<dbReference type="Pfam" id="PF03781">
    <property type="entry name" value="FGE-sulfatase"/>
    <property type="match status" value="1"/>
</dbReference>
<keyword evidence="1" id="KW-0175">Coiled coil</keyword>